<dbReference type="Proteomes" id="UP001064782">
    <property type="component" value="Unassembled WGS sequence"/>
</dbReference>
<proteinExistence type="predicted"/>
<dbReference type="Gene3D" id="1.10.357.10">
    <property type="entry name" value="Tetracycline Repressor, domain 2"/>
    <property type="match status" value="1"/>
</dbReference>
<dbReference type="EMBL" id="BRXE01000025">
    <property type="protein sequence ID" value="GLB83398.1"/>
    <property type="molecule type" value="Genomic_DNA"/>
</dbReference>
<dbReference type="Gene3D" id="1.10.10.60">
    <property type="entry name" value="Homeodomain-like"/>
    <property type="match status" value="1"/>
</dbReference>
<evidence type="ECO:0000256" key="3">
    <source>
        <dbReference type="ARBA" id="ARBA00023163"/>
    </source>
</evidence>
<evidence type="ECO:0000256" key="4">
    <source>
        <dbReference type="PROSITE-ProRule" id="PRU00335"/>
    </source>
</evidence>
<dbReference type="Pfam" id="PF17754">
    <property type="entry name" value="TetR_C_14"/>
    <property type="match status" value="1"/>
</dbReference>
<dbReference type="InterPro" id="IPR009057">
    <property type="entry name" value="Homeodomain-like_sf"/>
</dbReference>
<protein>
    <submittedName>
        <fullName evidence="7">TetR family transcriptional regulator</fullName>
    </submittedName>
</protein>
<dbReference type="SUPFAM" id="SSF46689">
    <property type="entry name" value="Homeodomain-like"/>
    <property type="match status" value="1"/>
</dbReference>
<dbReference type="PROSITE" id="PS50977">
    <property type="entry name" value="HTH_TETR_2"/>
    <property type="match status" value="1"/>
</dbReference>
<evidence type="ECO:0000313" key="8">
    <source>
        <dbReference type="Proteomes" id="UP001064782"/>
    </source>
</evidence>
<evidence type="ECO:0000256" key="1">
    <source>
        <dbReference type="ARBA" id="ARBA00023015"/>
    </source>
</evidence>
<keyword evidence="3" id="KW-0804">Transcription</keyword>
<gene>
    <name evidence="7" type="ORF">Mkiyose1413_38300</name>
    <name evidence="6" type="ORF">SRL2020028_26540</name>
</gene>
<evidence type="ECO:0000256" key="2">
    <source>
        <dbReference type="ARBA" id="ARBA00023125"/>
    </source>
</evidence>
<keyword evidence="8" id="KW-1185">Reference proteome</keyword>
<accession>A0A9P3Q975</accession>
<dbReference type="InterPro" id="IPR001647">
    <property type="entry name" value="HTH_TetR"/>
</dbReference>
<dbReference type="EMBL" id="BRZI01000033">
    <property type="protein sequence ID" value="GLD31947.1"/>
    <property type="molecule type" value="Genomic_DNA"/>
</dbReference>
<keyword evidence="2 4" id="KW-0238">DNA-binding</keyword>
<reference evidence="7" key="1">
    <citation type="submission" date="2022-08" db="EMBL/GenBank/DDBJ databases">
        <title>Mycobacterium kiyosense sp. nov., scotochromogenic slow-glowing species isolated from respiratory specimens.</title>
        <authorList>
            <person name="Fukano H."/>
            <person name="Kazumi Y."/>
            <person name="Sakagami N."/>
            <person name="Ato M."/>
            <person name="Mitarai S."/>
            <person name="Hoshino Y."/>
        </authorList>
    </citation>
    <scope>NUCLEOTIDE SEQUENCE</scope>
    <source>
        <strain evidence="7">1413</strain>
        <strain evidence="6">SRL2020-028</strain>
    </source>
</reference>
<dbReference type="GO" id="GO:0003700">
    <property type="term" value="F:DNA-binding transcription factor activity"/>
    <property type="evidence" value="ECO:0007669"/>
    <property type="project" value="TreeGrafter"/>
</dbReference>
<comment type="caution">
    <text evidence="7">The sequence shown here is derived from an EMBL/GenBank/DDBJ whole genome shotgun (WGS) entry which is preliminary data.</text>
</comment>
<name>A0A9P3Q975_9MYCO</name>
<dbReference type="Proteomes" id="UP001165663">
    <property type="component" value="Unassembled WGS sequence"/>
</dbReference>
<dbReference type="Pfam" id="PF00440">
    <property type="entry name" value="TetR_N"/>
    <property type="match status" value="1"/>
</dbReference>
<sequence length="191" mass="21085">MQRGRRELALVALRQYEEKGFAQTTVEEIAEAADYAPSTFFRHFGTKENAVFFDIDERMNSYRALMAQSTSPGGSGWARVREVLLDNAVYWAESDPEFALARTRLCHKEPALYTRYLHYCDQVETIVRRVLAADRGTDPDDDIEAGVLAGAAVAAFRTALRVWLGEGGRVVDHLQAGLDALQAGIPSTGSG</sequence>
<dbReference type="PANTHER" id="PTHR30055:SF234">
    <property type="entry name" value="HTH-TYPE TRANSCRIPTIONAL REGULATOR BETI"/>
    <property type="match status" value="1"/>
</dbReference>
<dbReference type="GeneID" id="83631143"/>
<dbReference type="PANTHER" id="PTHR30055">
    <property type="entry name" value="HTH-TYPE TRANSCRIPTIONAL REGULATOR RUTR"/>
    <property type="match status" value="1"/>
</dbReference>
<feature type="domain" description="HTH tetR-type" evidence="5">
    <location>
        <begin position="2"/>
        <end position="62"/>
    </location>
</feature>
<evidence type="ECO:0000313" key="6">
    <source>
        <dbReference type="EMBL" id="GLB83398.1"/>
    </source>
</evidence>
<evidence type="ECO:0000313" key="7">
    <source>
        <dbReference type="EMBL" id="GLD31947.1"/>
    </source>
</evidence>
<dbReference type="InterPro" id="IPR050109">
    <property type="entry name" value="HTH-type_TetR-like_transc_reg"/>
</dbReference>
<dbReference type="RefSeq" id="WP_236976156.1">
    <property type="nucleotide sequence ID" value="NZ_BRXE01000025.1"/>
</dbReference>
<dbReference type="AlphaFoldDB" id="A0A9P3Q975"/>
<dbReference type="InterPro" id="IPR041347">
    <property type="entry name" value="MftR_C"/>
</dbReference>
<dbReference type="GO" id="GO:0000976">
    <property type="term" value="F:transcription cis-regulatory region binding"/>
    <property type="evidence" value="ECO:0007669"/>
    <property type="project" value="TreeGrafter"/>
</dbReference>
<evidence type="ECO:0000259" key="5">
    <source>
        <dbReference type="PROSITE" id="PS50977"/>
    </source>
</evidence>
<keyword evidence="1" id="KW-0805">Transcription regulation</keyword>
<organism evidence="7 8">
    <name type="scientific">Mycobacterium kiyosense</name>
    <dbReference type="NCBI Taxonomy" id="2871094"/>
    <lineage>
        <taxon>Bacteria</taxon>
        <taxon>Bacillati</taxon>
        <taxon>Actinomycetota</taxon>
        <taxon>Actinomycetes</taxon>
        <taxon>Mycobacteriales</taxon>
        <taxon>Mycobacteriaceae</taxon>
        <taxon>Mycobacterium</taxon>
    </lineage>
</organism>
<feature type="DNA-binding region" description="H-T-H motif" evidence="4">
    <location>
        <begin position="25"/>
        <end position="44"/>
    </location>
</feature>